<feature type="compositionally biased region" description="Low complexity" evidence="1">
    <location>
        <begin position="71"/>
        <end position="86"/>
    </location>
</feature>
<reference evidence="3" key="1">
    <citation type="journal article" date="2020" name="Nat. Commun.">
        <title>Genome sequence of the cluster root forming white lupin.</title>
        <authorList>
            <person name="Hufnagel B."/>
            <person name="Marques A."/>
            <person name="Soriano A."/>
            <person name="Marques L."/>
            <person name="Divol F."/>
            <person name="Doumas P."/>
            <person name="Sallet E."/>
            <person name="Mancinotti D."/>
            <person name="Carrere S."/>
            <person name="Marande W."/>
            <person name="Arribat S."/>
            <person name="Keller J."/>
            <person name="Huneau C."/>
            <person name="Blein T."/>
            <person name="Aime D."/>
            <person name="Laguerre M."/>
            <person name="Taylor J."/>
            <person name="Schubert V."/>
            <person name="Nelson M."/>
            <person name="Geu-Flores F."/>
            <person name="Crespi M."/>
            <person name="Gallardo-Guerrero K."/>
            <person name="Delaux P.-M."/>
            <person name="Salse J."/>
            <person name="Berges H."/>
            <person name="Guyot R."/>
            <person name="Gouzy J."/>
            <person name="Peret B."/>
        </authorList>
    </citation>
    <scope>NUCLEOTIDE SEQUENCE [LARGE SCALE GENOMIC DNA]</scope>
    <source>
        <strain evidence="3">cv. Amiga</strain>
    </source>
</reference>
<evidence type="ECO:0000313" key="3">
    <source>
        <dbReference type="Proteomes" id="UP000447434"/>
    </source>
</evidence>
<protein>
    <submittedName>
        <fullName evidence="2">Uncharacterized protein</fullName>
    </submittedName>
</protein>
<feature type="region of interest" description="Disordered" evidence="1">
    <location>
        <begin position="113"/>
        <end position="133"/>
    </location>
</feature>
<feature type="region of interest" description="Disordered" evidence="1">
    <location>
        <begin position="1"/>
        <end position="92"/>
    </location>
</feature>
<dbReference type="Proteomes" id="UP000447434">
    <property type="component" value="Chromosome 22"/>
</dbReference>
<name>A0A6A5NIR5_LUPAL</name>
<dbReference type="PANTHER" id="PTHR33132:SF135">
    <property type="entry name" value="OS02G0799700 PROTEIN"/>
    <property type="match status" value="1"/>
</dbReference>
<sequence length="194" mass="21081">MAMASSRNETASFSSSFASSSSTNFTLTTRSSSPLFTYRSPSSPPSPTSSLRFSADRGSRSITVTNKHRNNNNNASVTSSSSSSSSQKMSCMCSPTTHPGSFRCAYHKRIMEQQQSKTASSSSLRNSSSGTSSRLNLIRTAMKNSLVKIGGVESEILRRPLTTVISSSSHQLRRRETFQPRLTRLSVMSKAQDS</sequence>
<dbReference type="OrthoDB" id="1931102at2759"/>
<evidence type="ECO:0000313" key="2">
    <source>
        <dbReference type="EMBL" id="KAE9588001.1"/>
    </source>
</evidence>
<evidence type="ECO:0000256" key="1">
    <source>
        <dbReference type="SAM" id="MobiDB-lite"/>
    </source>
</evidence>
<dbReference type="PANTHER" id="PTHR33132">
    <property type="entry name" value="OSJNBB0118P14.9 PROTEIN"/>
    <property type="match status" value="1"/>
</dbReference>
<accession>A0A6A5NIR5</accession>
<comment type="caution">
    <text evidence="2">The sequence shown here is derived from an EMBL/GenBank/DDBJ whole genome shotgun (WGS) entry which is preliminary data.</text>
</comment>
<keyword evidence="3" id="KW-1185">Reference proteome</keyword>
<organism evidence="2 3">
    <name type="scientific">Lupinus albus</name>
    <name type="common">White lupine</name>
    <name type="synonym">Lupinus termis</name>
    <dbReference type="NCBI Taxonomy" id="3870"/>
    <lineage>
        <taxon>Eukaryota</taxon>
        <taxon>Viridiplantae</taxon>
        <taxon>Streptophyta</taxon>
        <taxon>Embryophyta</taxon>
        <taxon>Tracheophyta</taxon>
        <taxon>Spermatophyta</taxon>
        <taxon>Magnoliopsida</taxon>
        <taxon>eudicotyledons</taxon>
        <taxon>Gunneridae</taxon>
        <taxon>Pentapetalae</taxon>
        <taxon>rosids</taxon>
        <taxon>fabids</taxon>
        <taxon>Fabales</taxon>
        <taxon>Fabaceae</taxon>
        <taxon>Papilionoideae</taxon>
        <taxon>50 kb inversion clade</taxon>
        <taxon>genistoids sensu lato</taxon>
        <taxon>core genistoids</taxon>
        <taxon>Genisteae</taxon>
        <taxon>Lupinus</taxon>
    </lineage>
</organism>
<dbReference type="AlphaFoldDB" id="A0A6A5NIR5"/>
<proteinExistence type="predicted"/>
<dbReference type="EMBL" id="WOCE01000022">
    <property type="protein sequence ID" value="KAE9588001.1"/>
    <property type="molecule type" value="Genomic_DNA"/>
</dbReference>
<feature type="compositionally biased region" description="Low complexity" evidence="1">
    <location>
        <begin position="116"/>
        <end position="133"/>
    </location>
</feature>
<gene>
    <name evidence="2" type="ORF">Lalb_Chr22g0350761</name>
</gene>
<feature type="compositionally biased region" description="Low complexity" evidence="1">
    <location>
        <begin position="10"/>
        <end position="33"/>
    </location>
</feature>